<feature type="compositionally biased region" description="Pro residues" evidence="1">
    <location>
        <begin position="903"/>
        <end position="913"/>
    </location>
</feature>
<feature type="region of interest" description="Disordered" evidence="1">
    <location>
        <begin position="237"/>
        <end position="293"/>
    </location>
</feature>
<feature type="compositionally biased region" description="Basic and acidic residues" evidence="1">
    <location>
        <begin position="498"/>
        <end position="508"/>
    </location>
</feature>
<feature type="compositionally biased region" description="Polar residues" evidence="1">
    <location>
        <begin position="1034"/>
        <end position="1044"/>
    </location>
</feature>
<dbReference type="Gene3D" id="3.40.20.10">
    <property type="entry name" value="Severin"/>
    <property type="match status" value="1"/>
</dbReference>
<evidence type="ECO:0000313" key="3">
    <source>
        <dbReference type="Proteomes" id="UP000809789"/>
    </source>
</evidence>
<keyword evidence="3" id="KW-1185">Reference proteome</keyword>
<feature type="compositionally biased region" description="Polar residues" evidence="1">
    <location>
        <begin position="510"/>
        <end position="519"/>
    </location>
</feature>
<feature type="compositionally biased region" description="Basic and acidic residues" evidence="1">
    <location>
        <begin position="817"/>
        <end position="829"/>
    </location>
</feature>
<feature type="compositionally biased region" description="Polar residues" evidence="1">
    <location>
        <begin position="755"/>
        <end position="767"/>
    </location>
</feature>
<dbReference type="SUPFAM" id="SSF55753">
    <property type="entry name" value="Actin depolymerizing proteins"/>
    <property type="match status" value="1"/>
</dbReference>
<sequence length="1310" mass="141349">MSLNGLDSPDVIQAFTTAISEPAGWFLLKYVSRDTVEILGTGASGVFEARTCMTNYEEKSPLYGVIMFRRKRVLIKYIPEGTSRLLQVRTAVHFKDVIEKYSPYDALLDITTVEGLSDTNLAATFPLHAGAASVSANQLDEITEDAEELSSPASRPSSVSPAPSKMSRKAALDRMTAYKRSIMIVPKLPSAVANTEPENKEPLPEAHVDASEMTVLETDTPSEQPQSPIMIVDPVTDQADEQAEQASIATTEPTLETSQLEQTDSVSSAPPRQRPFSPNPYDPIREDPDARPDSAVLKDVEIFDFRPKVKLGPRPVQISDRKKVGQMPSMARRATATLPARVQIRKQSVDTLISSDMSAPSANAMDDAMLERPTSSSSSQPKSQPALASTMDAPDEALPILPAGPSRPQSAASFRSGKALRPKTPLTPEKQRLLKAVEMRRRHLRQSQRVSSSGSTATFASDIPTGDTPTPSVIGEQDVASPAAISEARASLSAQSARKSDSGVEMTKDAPQTTPADQDTVTEEDGERPESTVVPEEPQQAETGEDEHEIEAAPAEEPSQQDLPREHKEDSPGVDPILGAESSPSDPGVPSSPVLPSNALPLQTTDAITDLPPPAVPAEEAVEAESAGQDASETKGVDLKPAASGASDDESMPPANQQQTSTFFSEADSTRDVSLAPTDELGKTALYEDSISTKGTQQDQEAFFDTASEKSNRNTWLSDASELQDRPVSSESVHVDEDAQRRKRRGIIASLAIPTEQSQGERTTSADGSEFEYFTTATVHEAKSMAVLRSPATPVVAKKASVFSMGSSSTPTQRPKTPPDTRVPLERVKTSTSIPTMLTRALNTEEVIPTIRRAKTTHSSPVDTSGPSEQKDLITPSRKGQLGSGISQRIAKLEQKSREGSPLPSPKALPTPPLSNGGLFNKNFFSNRPSSTASTNPDMLKDRLRSIGMLSGHREAPKPINTPKETNAYYTVHTDPDTRRQSVSVTAKIVRPNARTYNEAPANLETPAITLESDSENPALDPPSWPPAPRERSIASTNRQSADSSKFKRFSFHRAKSHESRLDSLASTYTSSIAPPRPPSPLKTDAPSPAPSSKRDRTSRFLKRMSGLSAVTRSSKRRSDLPPTTPSQPQTPAPKSPALSTDKPFPPEPTFSLHGFEPSLSPNSMLASPTSPLPPIRIGDVNVQFPHSGLWKRRFVEIDTQGNLVFSVNDKSSYSTRHGHSGGNLPMSLYNAGGGGGAGERSGSKAWHLREFERVFVPRADDMELAYSVVLEMVGEEGEVVVACEDGRGQREVLNALLRYHQAWNARAAG</sequence>
<feature type="compositionally biased region" description="Polar residues" evidence="1">
    <location>
        <begin position="654"/>
        <end position="664"/>
    </location>
</feature>
<dbReference type="EMBL" id="JAESVG020000001">
    <property type="protein sequence ID" value="KAG8631894.1"/>
    <property type="molecule type" value="Genomic_DNA"/>
</dbReference>
<proteinExistence type="predicted"/>
<dbReference type="InterPro" id="IPR029006">
    <property type="entry name" value="ADF-H/Gelsolin-like_dom_sf"/>
</dbReference>
<feature type="compositionally biased region" description="Polar residues" evidence="1">
    <location>
        <begin position="804"/>
        <end position="815"/>
    </location>
</feature>
<feature type="region of interest" description="Disordered" evidence="1">
    <location>
        <begin position="143"/>
        <end position="169"/>
    </location>
</feature>
<name>A0A8K0L8V6_9PEZI</name>
<feature type="compositionally biased region" description="Polar residues" evidence="1">
    <location>
        <begin position="923"/>
        <end position="937"/>
    </location>
</feature>
<evidence type="ECO:0000313" key="2">
    <source>
        <dbReference type="EMBL" id="KAG8631894.1"/>
    </source>
</evidence>
<evidence type="ECO:0000256" key="1">
    <source>
        <dbReference type="SAM" id="MobiDB-lite"/>
    </source>
</evidence>
<accession>A0A8K0L8V6</accession>
<feature type="compositionally biased region" description="Polar residues" evidence="1">
    <location>
        <begin position="345"/>
        <end position="361"/>
    </location>
</feature>
<feature type="compositionally biased region" description="Polar residues" evidence="1">
    <location>
        <begin position="447"/>
        <end position="459"/>
    </location>
</feature>
<feature type="region of interest" description="Disordered" evidence="1">
    <location>
        <begin position="1011"/>
        <end position="1168"/>
    </location>
</feature>
<feature type="compositionally biased region" description="Pro residues" evidence="1">
    <location>
        <begin position="1123"/>
        <end position="1135"/>
    </location>
</feature>
<dbReference type="Proteomes" id="UP000809789">
    <property type="component" value="Unassembled WGS sequence"/>
</dbReference>
<feature type="compositionally biased region" description="Polar residues" evidence="1">
    <location>
        <begin position="857"/>
        <end position="868"/>
    </location>
</feature>
<feature type="compositionally biased region" description="Basic and acidic residues" evidence="1">
    <location>
        <begin position="283"/>
        <end position="293"/>
    </location>
</feature>
<feature type="compositionally biased region" description="Polar residues" evidence="1">
    <location>
        <begin position="244"/>
        <end position="270"/>
    </location>
</feature>
<reference evidence="2" key="1">
    <citation type="submission" date="2021-07" db="EMBL/GenBank/DDBJ databases">
        <title>Elsinoe batatas strain:CRI-CJ2 Genome sequencing and assembly.</title>
        <authorList>
            <person name="Huang L."/>
        </authorList>
    </citation>
    <scope>NUCLEOTIDE SEQUENCE</scope>
    <source>
        <strain evidence="2">CRI-CJ2</strain>
    </source>
</reference>
<feature type="compositionally biased region" description="Polar residues" evidence="1">
    <location>
        <begin position="690"/>
        <end position="700"/>
    </location>
</feature>
<feature type="compositionally biased region" description="Low complexity" evidence="1">
    <location>
        <begin position="375"/>
        <end position="389"/>
    </location>
</feature>
<feature type="compositionally biased region" description="Basic and acidic residues" evidence="1">
    <location>
        <begin position="429"/>
        <end position="439"/>
    </location>
</feature>
<gene>
    <name evidence="2" type="ORF">KVT40_001034</name>
</gene>
<feature type="compositionally biased region" description="Basic residues" evidence="1">
    <location>
        <begin position="1047"/>
        <end position="1056"/>
    </location>
</feature>
<comment type="caution">
    <text evidence="2">The sequence shown here is derived from an EMBL/GenBank/DDBJ whole genome shotgun (WGS) entry which is preliminary data.</text>
</comment>
<protein>
    <recommendedName>
        <fullName evidence="4">ADF-H domain-containing protein</fullName>
    </recommendedName>
</protein>
<feature type="region of interest" description="Disordered" evidence="1">
    <location>
        <begin position="312"/>
        <end position="769"/>
    </location>
</feature>
<feature type="compositionally biased region" description="Low complexity" evidence="1">
    <location>
        <begin position="582"/>
        <end position="597"/>
    </location>
</feature>
<feature type="compositionally biased region" description="Low complexity" evidence="1">
    <location>
        <begin position="150"/>
        <end position="164"/>
    </location>
</feature>
<feature type="region of interest" description="Disordered" evidence="1">
    <location>
        <begin position="802"/>
        <end position="940"/>
    </location>
</feature>
<organism evidence="2 3">
    <name type="scientific">Elsinoe batatas</name>
    <dbReference type="NCBI Taxonomy" id="2601811"/>
    <lineage>
        <taxon>Eukaryota</taxon>
        <taxon>Fungi</taxon>
        <taxon>Dikarya</taxon>
        <taxon>Ascomycota</taxon>
        <taxon>Pezizomycotina</taxon>
        <taxon>Dothideomycetes</taxon>
        <taxon>Dothideomycetidae</taxon>
        <taxon>Myriangiales</taxon>
        <taxon>Elsinoaceae</taxon>
        <taxon>Elsinoe</taxon>
    </lineage>
</organism>
<dbReference type="OrthoDB" id="74412at2759"/>
<evidence type="ECO:0008006" key="4">
    <source>
        <dbReference type="Google" id="ProtNLM"/>
    </source>
</evidence>